<evidence type="ECO:0000313" key="2">
    <source>
        <dbReference type="Proteomes" id="UP000006426"/>
    </source>
</evidence>
<gene>
    <name evidence="1" type="ORF">PLA107_032500</name>
</gene>
<keyword evidence="1" id="KW-0614">Plasmid</keyword>
<dbReference type="EMBL" id="CP031226">
    <property type="protein sequence ID" value="AXH59948.1"/>
    <property type="molecule type" value="Genomic_DNA"/>
</dbReference>
<name>A0AAD0V9Q2_PSEAV</name>
<proteinExistence type="predicted"/>
<dbReference type="Proteomes" id="UP000006426">
    <property type="component" value="Plasmid pmppla107"/>
</dbReference>
<sequence length="204" mass="23052">MGLWPNDESYRFSQRISSHVDISLSYYTIYAEINVTIMVICRVVISMENSSISVQDLTSELAAALSLDSQQPILAERLKALLLDEAASEAIDLGQAVSVTVEQMWLLFSGWKFRVGQAYELLGKEPDSYDFWEQSMPQTRAVFAALSRKVVRAITALTRQHDRETGVSLTGVYIEALERGEPAQQIYTRTRFQNEGLKVIRSHL</sequence>
<protein>
    <submittedName>
        <fullName evidence="1">Uncharacterized protein</fullName>
    </submittedName>
</protein>
<reference evidence="1 2" key="1">
    <citation type="journal article" date="2011" name="PLoS Pathog.">
        <title>Dynamic evolution of pathogenicity revealed by sequencing and comparative genomics of 19 Pseudomonas syringae isolates.</title>
        <authorList>
            <person name="Baltrus D.A."/>
            <person name="Nishimura M.T."/>
            <person name="Romanchuk A."/>
            <person name="Chang J.H."/>
            <person name="Mukhtar M.S."/>
            <person name="Cherkis K."/>
            <person name="Roach J."/>
            <person name="Grant S.R."/>
            <person name="Jones C.D."/>
            <person name="Dangl J.L."/>
        </authorList>
    </citation>
    <scope>NUCLEOTIDE SEQUENCE [LARGE SCALE GENOMIC DNA]</scope>
    <source>
        <strain evidence="1 2">M301315</strain>
    </source>
</reference>
<geneLocation type="plasmid" evidence="2">
    <name>pmppla107</name>
</geneLocation>
<dbReference type="AlphaFoldDB" id="A0AAD0V9Q2"/>
<organism evidence="1 2">
    <name type="scientific">Pseudomonas amygdali pv. lachrymans str. M301315</name>
    <dbReference type="NCBI Taxonomy" id="629260"/>
    <lineage>
        <taxon>Bacteria</taxon>
        <taxon>Pseudomonadati</taxon>
        <taxon>Pseudomonadota</taxon>
        <taxon>Gammaproteobacteria</taxon>
        <taxon>Pseudomonadales</taxon>
        <taxon>Pseudomonadaceae</taxon>
        <taxon>Pseudomonas</taxon>
        <taxon>Pseudomonas amygdali</taxon>
    </lineage>
</organism>
<evidence type="ECO:0000313" key="1">
    <source>
        <dbReference type="EMBL" id="AXH59948.1"/>
    </source>
</evidence>
<accession>A0AAD0V9Q2</accession>